<accession>J3JE85</accession>
<comment type="caution">
    <text evidence="3">The sequence shown here is derived from an EMBL/GenBank/DDBJ whole genome shotgun (WGS) entry which is preliminary data.</text>
</comment>
<dbReference type="PIRSF" id="PIRSF030471">
    <property type="entry name" value="STR_Vng0742h_prd"/>
    <property type="match status" value="1"/>
</dbReference>
<dbReference type="Proteomes" id="UP000007813">
    <property type="component" value="Unassembled WGS sequence"/>
</dbReference>
<evidence type="ECO:0000259" key="2">
    <source>
        <dbReference type="Pfam" id="PF10069"/>
    </source>
</evidence>
<proteinExistence type="predicted"/>
<feature type="domain" description="DICT" evidence="2">
    <location>
        <begin position="99"/>
        <end position="203"/>
    </location>
</feature>
<dbReference type="AlphaFoldDB" id="J3JE85"/>
<dbReference type="PATRIC" id="fig|1210908.3.peg.3388"/>
<dbReference type="InterPro" id="IPR019278">
    <property type="entry name" value="DICT_dom"/>
</dbReference>
<feature type="region of interest" description="Disordered" evidence="1">
    <location>
        <begin position="250"/>
        <end position="278"/>
    </location>
</feature>
<evidence type="ECO:0000313" key="4">
    <source>
        <dbReference type="Proteomes" id="UP000007813"/>
    </source>
</evidence>
<dbReference type="RefSeq" id="WP_009732945.1">
    <property type="nucleotide sequence ID" value="NZ_ALJD01000009.1"/>
</dbReference>
<sequence length="278" mass="31021">MSLSELISGVECREQTLTVVNADAGVADELREYFVDRNVRIVEEQSSSTPAAYVVLGEDGRFLTAASVAELLDDDPQRPEFAEGSYQPILDAVDETTFTSFDTGRMVAASREIEDRAWRAGRGQLHAGFQTVSSFETQRDVYERLGARDRLGVHAYATPDGTETTCDELRLHLESTTELERSWFVVYDGGGTRENACALVAEEREPRQFYGFWTYSSETVETIVDHLNRTYAFAETDGGGWASEVNDERTALSVEDGRKRTRMSATGQEGRRQRGPRG</sequence>
<evidence type="ECO:0000256" key="1">
    <source>
        <dbReference type="SAM" id="MobiDB-lite"/>
    </source>
</evidence>
<evidence type="ECO:0000313" key="3">
    <source>
        <dbReference type="EMBL" id="EJN58139.1"/>
    </source>
</evidence>
<dbReference type="EMBL" id="ALJD01000009">
    <property type="protein sequence ID" value="EJN58139.1"/>
    <property type="molecule type" value="Genomic_DNA"/>
</dbReference>
<protein>
    <recommendedName>
        <fullName evidence="2">DICT domain-containing protein</fullName>
    </recommendedName>
</protein>
<organism evidence="3 4">
    <name type="scientific">Halogranum salarium B-1</name>
    <dbReference type="NCBI Taxonomy" id="1210908"/>
    <lineage>
        <taxon>Archaea</taxon>
        <taxon>Methanobacteriati</taxon>
        <taxon>Methanobacteriota</taxon>
        <taxon>Stenosarchaea group</taxon>
        <taxon>Halobacteria</taxon>
        <taxon>Halobacteriales</taxon>
        <taxon>Haloferacaceae</taxon>
    </lineage>
</organism>
<gene>
    <name evidence="3" type="ORF">HSB1_35560</name>
</gene>
<reference evidence="3 4" key="1">
    <citation type="journal article" date="2012" name="J. Bacteriol.">
        <title>Draft Genome Sequence of the Extremely Halophilic Archaeon Halogranum salarium B-1T.</title>
        <authorList>
            <person name="Kim K.K."/>
            <person name="Lee K.C."/>
            <person name="Lee J.S."/>
        </authorList>
    </citation>
    <scope>NUCLEOTIDE SEQUENCE [LARGE SCALE GENOMIC DNA]</scope>
    <source>
        <strain evidence="3 4">B-1</strain>
    </source>
</reference>
<dbReference type="Pfam" id="PF10069">
    <property type="entry name" value="DICT"/>
    <property type="match status" value="1"/>
</dbReference>
<dbReference type="InterPro" id="IPR016954">
    <property type="entry name" value="Uncharacterised_Vng0742h"/>
</dbReference>
<dbReference type="eggNOG" id="arCOG02909">
    <property type="taxonomic scope" value="Archaea"/>
</dbReference>
<name>J3JE85_9EURY</name>
<dbReference type="OrthoDB" id="198447at2157"/>